<evidence type="ECO:0000313" key="1">
    <source>
        <dbReference type="EnsemblPlants" id="AET5Gv20133700.7"/>
    </source>
</evidence>
<reference evidence="1" key="3">
    <citation type="journal article" date="2017" name="Nature">
        <title>Genome sequence of the progenitor of the wheat D genome Aegilops tauschii.</title>
        <authorList>
            <person name="Luo M.C."/>
            <person name="Gu Y.Q."/>
            <person name="Puiu D."/>
            <person name="Wang H."/>
            <person name="Twardziok S.O."/>
            <person name="Deal K.R."/>
            <person name="Huo N."/>
            <person name="Zhu T."/>
            <person name="Wang L."/>
            <person name="Wang Y."/>
            <person name="McGuire P.E."/>
            <person name="Liu S."/>
            <person name="Long H."/>
            <person name="Ramasamy R.K."/>
            <person name="Rodriguez J.C."/>
            <person name="Van S.L."/>
            <person name="Yuan L."/>
            <person name="Wang Z."/>
            <person name="Xia Z."/>
            <person name="Xiao L."/>
            <person name="Anderson O.D."/>
            <person name="Ouyang S."/>
            <person name="Liang Y."/>
            <person name="Zimin A.V."/>
            <person name="Pertea G."/>
            <person name="Qi P."/>
            <person name="Bennetzen J.L."/>
            <person name="Dai X."/>
            <person name="Dawson M.W."/>
            <person name="Muller H.G."/>
            <person name="Kugler K."/>
            <person name="Rivarola-Duarte L."/>
            <person name="Spannagl M."/>
            <person name="Mayer K.F.X."/>
            <person name="Lu F.H."/>
            <person name="Bevan M.W."/>
            <person name="Leroy P."/>
            <person name="Li P."/>
            <person name="You F.M."/>
            <person name="Sun Q."/>
            <person name="Liu Z."/>
            <person name="Lyons E."/>
            <person name="Wicker T."/>
            <person name="Salzberg S.L."/>
            <person name="Devos K.M."/>
            <person name="Dvorak J."/>
        </authorList>
    </citation>
    <scope>NUCLEOTIDE SEQUENCE [LARGE SCALE GENOMIC DNA]</scope>
    <source>
        <strain evidence="1">cv. AL8/78</strain>
    </source>
</reference>
<reference evidence="2" key="2">
    <citation type="journal article" date="2017" name="Nat. Plants">
        <title>The Aegilops tauschii genome reveals multiple impacts of transposons.</title>
        <authorList>
            <person name="Zhao G."/>
            <person name="Zou C."/>
            <person name="Li K."/>
            <person name="Wang K."/>
            <person name="Li T."/>
            <person name="Gao L."/>
            <person name="Zhang X."/>
            <person name="Wang H."/>
            <person name="Yang Z."/>
            <person name="Liu X."/>
            <person name="Jiang W."/>
            <person name="Mao L."/>
            <person name="Kong X."/>
            <person name="Jiao Y."/>
            <person name="Jia J."/>
        </authorList>
    </citation>
    <scope>NUCLEOTIDE SEQUENCE [LARGE SCALE GENOMIC DNA]</scope>
    <source>
        <strain evidence="2">cv. AL8/78</strain>
    </source>
</reference>
<proteinExistence type="predicted"/>
<keyword evidence="2" id="KW-1185">Reference proteome</keyword>
<dbReference type="EnsemblPlants" id="AET5Gv20133700.7">
    <property type="protein sequence ID" value="AET5Gv20133700.7"/>
    <property type="gene ID" value="AET5Gv20133700"/>
</dbReference>
<dbReference type="Gramene" id="AET5Gv20133700.7">
    <property type="protein sequence ID" value="AET5Gv20133700.7"/>
    <property type="gene ID" value="AET5Gv20133700"/>
</dbReference>
<reference evidence="1" key="4">
    <citation type="submission" date="2019-03" db="UniProtKB">
        <authorList>
            <consortium name="EnsemblPlants"/>
        </authorList>
    </citation>
    <scope>IDENTIFICATION</scope>
</reference>
<organism evidence="1 2">
    <name type="scientific">Aegilops tauschii subsp. strangulata</name>
    <name type="common">Goatgrass</name>
    <dbReference type="NCBI Taxonomy" id="200361"/>
    <lineage>
        <taxon>Eukaryota</taxon>
        <taxon>Viridiplantae</taxon>
        <taxon>Streptophyta</taxon>
        <taxon>Embryophyta</taxon>
        <taxon>Tracheophyta</taxon>
        <taxon>Spermatophyta</taxon>
        <taxon>Magnoliopsida</taxon>
        <taxon>Liliopsida</taxon>
        <taxon>Poales</taxon>
        <taxon>Poaceae</taxon>
        <taxon>BOP clade</taxon>
        <taxon>Pooideae</taxon>
        <taxon>Triticodae</taxon>
        <taxon>Triticeae</taxon>
        <taxon>Triticinae</taxon>
        <taxon>Aegilops</taxon>
    </lineage>
</organism>
<accession>A0A453JNF6</accession>
<reference evidence="2" key="1">
    <citation type="journal article" date="2014" name="Science">
        <title>Ancient hybridizations among the ancestral genomes of bread wheat.</title>
        <authorList>
            <consortium name="International Wheat Genome Sequencing Consortium,"/>
            <person name="Marcussen T."/>
            <person name="Sandve S.R."/>
            <person name="Heier L."/>
            <person name="Spannagl M."/>
            <person name="Pfeifer M."/>
            <person name="Jakobsen K.S."/>
            <person name="Wulff B.B."/>
            <person name="Steuernagel B."/>
            <person name="Mayer K.F."/>
            <person name="Olsen O.A."/>
        </authorList>
    </citation>
    <scope>NUCLEOTIDE SEQUENCE [LARGE SCALE GENOMIC DNA]</scope>
    <source>
        <strain evidence="2">cv. AL8/78</strain>
    </source>
</reference>
<dbReference type="AlphaFoldDB" id="A0A453JNF6"/>
<reference evidence="1" key="5">
    <citation type="journal article" date="2021" name="G3 (Bethesda)">
        <title>Aegilops tauschii genome assembly Aet v5.0 features greater sequence contiguity and improved annotation.</title>
        <authorList>
            <person name="Wang L."/>
            <person name="Zhu T."/>
            <person name="Rodriguez J.C."/>
            <person name="Deal K.R."/>
            <person name="Dubcovsky J."/>
            <person name="McGuire P.E."/>
            <person name="Lux T."/>
            <person name="Spannagl M."/>
            <person name="Mayer K.F.X."/>
            <person name="Baldrich P."/>
            <person name="Meyers B.C."/>
            <person name="Huo N."/>
            <person name="Gu Y.Q."/>
            <person name="Zhou H."/>
            <person name="Devos K.M."/>
            <person name="Bennetzen J.L."/>
            <person name="Unver T."/>
            <person name="Budak H."/>
            <person name="Gulick P.J."/>
            <person name="Galiba G."/>
            <person name="Kalapos B."/>
            <person name="Nelson D.R."/>
            <person name="Li P."/>
            <person name="You F.M."/>
            <person name="Luo M.C."/>
            <person name="Dvorak J."/>
        </authorList>
    </citation>
    <scope>NUCLEOTIDE SEQUENCE [LARGE SCALE GENOMIC DNA]</scope>
    <source>
        <strain evidence="1">cv. AL8/78</strain>
    </source>
</reference>
<protein>
    <submittedName>
        <fullName evidence="1">Uncharacterized protein</fullName>
    </submittedName>
</protein>
<dbReference type="Proteomes" id="UP000015105">
    <property type="component" value="Chromosome 5D"/>
</dbReference>
<evidence type="ECO:0000313" key="2">
    <source>
        <dbReference type="Proteomes" id="UP000015105"/>
    </source>
</evidence>
<sequence>ILQQKILQQTHLLVDLSSTSQEYPGTGVSASQIEGHANIHSVPQCAPAPQEFPAYDAVHPPSTFGGESNF</sequence>
<name>A0A453JNF6_AEGTS</name>